<feature type="signal peptide" evidence="2">
    <location>
        <begin position="1"/>
        <end position="20"/>
    </location>
</feature>
<dbReference type="Gene3D" id="3.40.50.1820">
    <property type="entry name" value="alpha/beta hydrolase"/>
    <property type="match status" value="1"/>
</dbReference>
<gene>
    <name evidence="3" type="ORF">BT63DRAFT_460147</name>
</gene>
<keyword evidence="2" id="KW-0732">Signal</keyword>
<dbReference type="SUPFAM" id="SSF53474">
    <property type="entry name" value="alpha/beta-Hydrolases"/>
    <property type="match status" value="1"/>
</dbReference>
<name>A0A6A6TX30_9PEZI</name>
<evidence type="ECO:0000256" key="2">
    <source>
        <dbReference type="SAM" id="SignalP"/>
    </source>
</evidence>
<evidence type="ECO:0000256" key="1">
    <source>
        <dbReference type="SAM" id="MobiDB-lite"/>
    </source>
</evidence>
<feature type="compositionally biased region" description="Low complexity" evidence="1">
    <location>
        <begin position="159"/>
        <end position="180"/>
    </location>
</feature>
<evidence type="ECO:0008006" key="5">
    <source>
        <dbReference type="Google" id="ProtNLM"/>
    </source>
</evidence>
<sequence length="386" mass="41966">MYGIAVSLGLVGAFVGKALCQTPLEYPDNGTESTAPGGIYGFETWTALRTYFSSSPNYFTFGPESPKDPKPNEKTGGSGPYPAGIFRDTALPRHTIYAPDTLRKGLKLPVILWGNSLCVAQGTLFQAFLTEIASWGYIVIANGGNGPPPIPTRAPPATPTSCTCKATPTTTTSTSSAKGPGPTPNVLIAQWQYALNLLNSSLTGLVYDGQTSPKMMADSISWVDAGGSYNRFGEVDKDNIVVAGHDCGGLEAYSAAYRDERIKSIVLFNSGLVDRTKDYLLTEFYAPLLYVYGGFWDFSWNSTEADYYSLLPGLRAVKASLPTGHLGTFYDHNGGKYAKLMVSYMNWITKGDNRARSLFLNPDSQLVKDGWSITSKNWNEWIQHAK</sequence>
<dbReference type="EMBL" id="MU004242">
    <property type="protein sequence ID" value="KAF2664655.1"/>
    <property type="molecule type" value="Genomic_DNA"/>
</dbReference>
<accession>A0A6A6TX30</accession>
<feature type="region of interest" description="Disordered" evidence="1">
    <location>
        <begin position="62"/>
        <end position="84"/>
    </location>
</feature>
<feature type="region of interest" description="Disordered" evidence="1">
    <location>
        <begin position="154"/>
        <end position="181"/>
    </location>
</feature>
<feature type="chain" id="PRO_5025430611" description="Alpha/beta-hydrolase" evidence="2">
    <location>
        <begin position="21"/>
        <end position="386"/>
    </location>
</feature>
<protein>
    <recommendedName>
        <fullName evidence="5">Alpha/beta-hydrolase</fullName>
    </recommendedName>
</protein>
<organism evidence="3 4">
    <name type="scientific">Microthyrium microscopicum</name>
    <dbReference type="NCBI Taxonomy" id="703497"/>
    <lineage>
        <taxon>Eukaryota</taxon>
        <taxon>Fungi</taxon>
        <taxon>Dikarya</taxon>
        <taxon>Ascomycota</taxon>
        <taxon>Pezizomycotina</taxon>
        <taxon>Dothideomycetes</taxon>
        <taxon>Dothideomycetes incertae sedis</taxon>
        <taxon>Microthyriales</taxon>
        <taxon>Microthyriaceae</taxon>
        <taxon>Microthyrium</taxon>
    </lineage>
</organism>
<proteinExistence type="predicted"/>
<dbReference type="AlphaFoldDB" id="A0A6A6TX30"/>
<evidence type="ECO:0000313" key="3">
    <source>
        <dbReference type="EMBL" id="KAF2664655.1"/>
    </source>
</evidence>
<reference evidence="3" key="1">
    <citation type="journal article" date="2020" name="Stud. Mycol.">
        <title>101 Dothideomycetes genomes: a test case for predicting lifestyles and emergence of pathogens.</title>
        <authorList>
            <person name="Haridas S."/>
            <person name="Albert R."/>
            <person name="Binder M."/>
            <person name="Bloem J."/>
            <person name="Labutti K."/>
            <person name="Salamov A."/>
            <person name="Andreopoulos B."/>
            <person name="Baker S."/>
            <person name="Barry K."/>
            <person name="Bills G."/>
            <person name="Bluhm B."/>
            <person name="Cannon C."/>
            <person name="Castanera R."/>
            <person name="Culley D."/>
            <person name="Daum C."/>
            <person name="Ezra D."/>
            <person name="Gonzalez J."/>
            <person name="Henrissat B."/>
            <person name="Kuo A."/>
            <person name="Liang C."/>
            <person name="Lipzen A."/>
            <person name="Lutzoni F."/>
            <person name="Magnuson J."/>
            <person name="Mondo S."/>
            <person name="Nolan M."/>
            <person name="Ohm R."/>
            <person name="Pangilinan J."/>
            <person name="Park H.-J."/>
            <person name="Ramirez L."/>
            <person name="Alfaro M."/>
            <person name="Sun H."/>
            <person name="Tritt A."/>
            <person name="Yoshinaga Y."/>
            <person name="Zwiers L.-H."/>
            <person name="Turgeon B."/>
            <person name="Goodwin S."/>
            <person name="Spatafora J."/>
            <person name="Crous P."/>
            <person name="Grigoriev I."/>
        </authorList>
    </citation>
    <scope>NUCLEOTIDE SEQUENCE</scope>
    <source>
        <strain evidence="3">CBS 115976</strain>
    </source>
</reference>
<dbReference type="Proteomes" id="UP000799302">
    <property type="component" value="Unassembled WGS sequence"/>
</dbReference>
<dbReference type="InterPro" id="IPR029058">
    <property type="entry name" value="AB_hydrolase_fold"/>
</dbReference>
<keyword evidence="4" id="KW-1185">Reference proteome</keyword>
<evidence type="ECO:0000313" key="4">
    <source>
        <dbReference type="Proteomes" id="UP000799302"/>
    </source>
</evidence>